<reference evidence="1" key="1">
    <citation type="submission" date="2014-09" db="EMBL/GenBank/DDBJ databases">
        <authorList>
            <person name="Magalhaes I.L.F."/>
            <person name="Oliveira U."/>
            <person name="Santos F.R."/>
            <person name="Vidigal T.H.D.A."/>
            <person name="Brescovit A.D."/>
            <person name="Santos A.J."/>
        </authorList>
    </citation>
    <scope>NUCLEOTIDE SEQUENCE</scope>
    <source>
        <tissue evidence="1">Shoot tissue taken approximately 20 cm above the soil surface</tissue>
    </source>
</reference>
<organism evidence="1">
    <name type="scientific">Arundo donax</name>
    <name type="common">Giant reed</name>
    <name type="synonym">Donax arundinaceus</name>
    <dbReference type="NCBI Taxonomy" id="35708"/>
    <lineage>
        <taxon>Eukaryota</taxon>
        <taxon>Viridiplantae</taxon>
        <taxon>Streptophyta</taxon>
        <taxon>Embryophyta</taxon>
        <taxon>Tracheophyta</taxon>
        <taxon>Spermatophyta</taxon>
        <taxon>Magnoliopsida</taxon>
        <taxon>Liliopsida</taxon>
        <taxon>Poales</taxon>
        <taxon>Poaceae</taxon>
        <taxon>PACMAD clade</taxon>
        <taxon>Arundinoideae</taxon>
        <taxon>Arundineae</taxon>
        <taxon>Arundo</taxon>
    </lineage>
</organism>
<dbReference type="AlphaFoldDB" id="A0A0A9B465"/>
<dbReference type="EMBL" id="GBRH01239774">
    <property type="protein sequence ID" value="JAD58121.1"/>
    <property type="molecule type" value="Transcribed_RNA"/>
</dbReference>
<reference evidence="1" key="2">
    <citation type="journal article" date="2015" name="Data Brief">
        <title>Shoot transcriptome of the giant reed, Arundo donax.</title>
        <authorList>
            <person name="Barrero R.A."/>
            <person name="Guerrero F.D."/>
            <person name="Moolhuijzen P."/>
            <person name="Goolsby J.A."/>
            <person name="Tidwell J."/>
            <person name="Bellgard S.E."/>
            <person name="Bellgard M.I."/>
        </authorList>
    </citation>
    <scope>NUCLEOTIDE SEQUENCE</scope>
    <source>
        <tissue evidence="1">Shoot tissue taken approximately 20 cm above the soil surface</tissue>
    </source>
</reference>
<name>A0A0A9B465_ARUDO</name>
<evidence type="ECO:0000313" key="1">
    <source>
        <dbReference type="EMBL" id="JAD58121.1"/>
    </source>
</evidence>
<sequence length="27" mass="2561">MTLALPCTTCSGRSVLCLPPAAAAAAA</sequence>
<proteinExistence type="predicted"/>
<accession>A0A0A9B465</accession>
<protein>
    <submittedName>
        <fullName evidence="1">Uncharacterized protein</fullName>
    </submittedName>
</protein>